<comment type="caution">
    <text evidence="1">The sequence shown here is derived from an EMBL/GenBank/DDBJ whole genome shotgun (WGS) entry which is preliminary data.</text>
</comment>
<dbReference type="EMBL" id="SNAA01000013">
    <property type="protein sequence ID" value="TDL78240.1"/>
    <property type="molecule type" value="Genomic_DNA"/>
</dbReference>
<sequence length="198" mass="21067">MARLVVLEDFTRSAAADAMPGIDNARLEAETLEAFDRGYAAGWDDASRAAEQDSAQALNALRLKLQDLSFTYHEARAHVMQSLAPLLEAISHHAVPEILRETLGARVVSILDDLATGSDGGEAELLVAPGEAAGVEAAIDGLVVFPVTIVEEDLLSPGQIQLRLGAAEVAVDLDEMRRTLNEALDALSTLNKDMLSHG</sequence>
<dbReference type="Proteomes" id="UP000295701">
    <property type="component" value="Unassembled WGS sequence"/>
</dbReference>
<gene>
    <name evidence="1" type="ORF">E2L08_12160</name>
</gene>
<evidence type="ECO:0000313" key="2">
    <source>
        <dbReference type="Proteomes" id="UP000295701"/>
    </source>
</evidence>
<accession>A0A4R6A3T3</accession>
<keyword evidence="2" id="KW-1185">Reference proteome</keyword>
<dbReference type="OrthoDB" id="7870971at2"/>
<proteinExistence type="predicted"/>
<name>A0A4R6A3T3_9RHOB</name>
<dbReference type="AlphaFoldDB" id="A0A4R6A3T3"/>
<evidence type="ECO:0000313" key="1">
    <source>
        <dbReference type="EMBL" id="TDL78240.1"/>
    </source>
</evidence>
<protein>
    <submittedName>
        <fullName evidence="1">Uncharacterized protein</fullName>
    </submittedName>
</protein>
<dbReference type="RefSeq" id="WP_133397364.1">
    <property type="nucleotide sequence ID" value="NZ_SNAA01000013.1"/>
</dbReference>
<organism evidence="1 2">
    <name type="scientific">Palleronia sediminis</name>
    <dbReference type="NCBI Taxonomy" id="2547833"/>
    <lineage>
        <taxon>Bacteria</taxon>
        <taxon>Pseudomonadati</taxon>
        <taxon>Pseudomonadota</taxon>
        <taxon>Alphaproteobacteria</taxon>
        <taxon>Rhodobacterales</taxon>
        <taxon>Roseobacteraceae</taxon>
        <taxon>Palleronia</taxon>
    </lineage>
</organism>
<reference evidence="1 2" key="1">
    <citation type="submission" date="2019-03" db="EMBL/GenBank/DDBJ databases">
        <title>Primorskyibacter sp. SS33 isolated from sediments.</title>
        <authorList>
            <person name="Xunke S."/>
        </authorList>
    </citation>
    <scope>NUCLEOTIDE SEQUENCE [LARGE SCALE GENOMIC DNA]</scope>
    <source>
        <strain evidence="1 2">SS33</strain>
    </source>
</reference>